<dbReference type="PANTHER" id="PTHR43364">
    <property type="entry name" value="NADH-SPECIFIC METHYLGLYOXAL REDUCTASE-RELATED"/>
    <property type="match status" value="1"/>
</dbReference>
<organism evidence="3 4">
    <name type="scientific">Apiospora saccharicola</name>
    <dbReference type="NCBI Taxonomy" id="335842"/>
    <lineage>
        <taxon>Eukaryota</taxon>
        <taxon>Fungi</taxon>
        <taxon>Dikarya</taxon>
        <taxon>Ascomycota</taxon>
        <taxon>Pezizomycotina</taxon>
        <taxon>Sordariomycetes</taxon>
        <taxon>Xylariomycetidae</taxon>
        <taxon>Amphisphaeriales</taxon>
        <taxon>Apiosporaceae</taxon>
        <taxon>Apiospora</taxon>
    </lineage>
</organism>
<dbReference type="InterPro" id="IPR036812">
    <property type="entry name" value="NAD(P)_OxRdtase_dom_sf"/>
</dbReference>
<gene>
    <name evidence="3" type="ORF">PG996_013622</name>
</gene>
<dbReference type="EMBL" id="JAQQWM010000008">
    <property type="protein sequence ID" value="KAK8054321.1"/>
    <property type="molecule type" value="Genomic_DNA"/>
</dbReference>
<dbReference type="SUPFAM" id="SSF51430">
    <property type="entry name" value="NAD(P)-linked oxidoreductase"/>
    <property type="match status" value="1"/>
</dbReference>
<feature type="domain" description="NADP-dependent oxidoreductase" evidence="2">
    <location>
        <begin position="5"/>
        <end position="105"/>
    </location>
</feature>
<name>A0ABR1U842_9PEZI</name>
<sequence>MAPQIIFGTASLGMPMSAFQDAKTVKELLHTLQDLAINRLDSGARYPPNNPGRAEELIGENVGLSKDFVVDTKIFTDMATDGSGDLTKDAIDRSTFASLHRLRREANGWQKPVCYQGCYNLITRGMEKQLLPLLRAHGIQYNAFQPLAAGFLTGKLVNNEHSGTRFGDDHPFGPMVRKHFGDEDLTSAMKKFDAAVKAQGLTPTEMALRWLAHHSSLEDDDGVIIGASELQQIIDTVGLIRKGPLPDTLIPLVEELWSGVEEKRQQIL</sequence>
<evidence type="ECO:0000313" key="4">
    <source>
        <dbReference type="Proteomes" id="UP001446871"/>
    </source>
</evidence>
<comment type="caution">
    <text evidence="3">The sequence shown here is derived from an EMBL/GenBank/DDBJ whole genome shotgun (WGS) entry which is preliminary data.</text>
</comment>
<dbReference type="InterPro" id="IPR050523">
    <property type="entry name" value="AKR_Detox_Biosynth"/>
</dbReference>
<dbReference type="PANTHER" id="PTHR43364:SF4">
    <property type="entry name" value="NAD(P)-LINKED OXIDOREDUCTASE SUPERFAMILY PROTEIN"/>
    <property type="match status" value="1"/>
</dbReference>
<accession>A0ABR1U842</accession>
<reference evidence="3 4" key="1">
    <citation type="submission" date="2023-01" db="EMBL/GenBank/DDBJ databases">
        <title>Analysis of 21 Apiospora genomes using comparative genomics revels a genus with tremendous synthesis potential of carbohydrate active enzymes and secondary metabolites.</title>
        <authorList>
            <person name="Sorensen T."/>
        </authorList>
    </citation>
    <scope>NUCLEOTIDE SEQUENCE [LARGE SCALE GENOMIC DNA]</scope>
    <source>
        <strain evidence="3 4">CBS 83171</strain>
    </source>
</reference>
<dbReference type="Gene3D" id="3.20.20.100">
    <property type="entry name" value="NADP-dependent oxidoreductase domain"/>
    <property type="match status" value="2"/>
</dbReference>
<keyword evidence="4" id="KW-1185">Reference proteome</keyword>
<evidence type="ECO:0000259" key="2">
    <source>
        <dbReference type="Pfam" id="PF00248"/>
    </source>
</evidence>
<evidence type="ECO:0000256" key="1">
    <source>
        <dbReference type="ARBA" id="ARBA00023002"/>
    </source>
</evidence>
<evidence type="ECO:0000313" key="3">
    <source>
        <dbReference type="EMBL" id="KAK8054321.1"/>
    </source>
</evidence>
<feature type="domain" description="NADP-dependent oxidoreductase" evidence="2">
    <location>
        <begin position="108"/>
        <end position="257"/>
    </location>
</feature>
<proteinExistence type="predicted"/>
<keyword evidence="1" id="KW-0560">Oxidoreductase</keyword>
<dbReference type="Pfam" id="PF00248">
    <property type="entry name" value="Aldo_ket_red"/>
    <property type="match status" value="2"/>
</dbReference>
<dbReference type="InterPro" id="IPR023210">
    <property type="entry name" value="NADP_OxRdtase_dom"/>
</dbReference>
<protein>
    <submittedName>
        <fullName evidence="3">Aldo keto protein</fullName>
    </submittedName>
</protein>
<dbReference type="Proteomes" id="UP001446871">
    <property type="component" value="Unassembled WGS sequence"/>
</dbReference>